<protein>
    <submittedName>
        <fullName evidence="1">Uncharacterized protein</fullName>
    </submittedName>
</protein>
<dbReference type="PANTHER" id="PTHR31581">
    <property type="entry name" value="KICSTOR COMPLEX PROTEIN C12ORF66"/>
    <property type="match status" value="1"/>
</dbReference>
<dbReference type="Proteomes" id="UP001381693">
    <property type="component" value="Unassembled WGS sequence"/>
</dbReference>
<evidence type="ECO:0000313" key="2">
    <source>
        <dbReference type="Proteomes" id="UP001381693"/>
    </source>
</evidence>
<dbReference type="SUPFAM" id="SSF160651">
    <property type="entry name" value="FLJ32549 C-terminal domain-like"/>
    <property type="match status" value="1"/>
</dbReference>
<name>A0AAN8XC14_HALRR</name>
<dbReference type="SUPFAM" id="SSF158548">
    <property type="entry name" value="FLJ32549 domain-like"/>
    <property type="match status" value="1"/>
</dbReference>
<feature type="non-terminal residue" evidence="1">
    <location>
        <position position="255"/>
    </location>
</feature>
<reference evidence="1 2" key="1">
    <citation type="submission" date="2023-11" db="EMBL/GenBank/DDBJ databases">
        <title>Halocaridina rubra genome assembly.</title>
        <authorList>
            <person name="Smith C."/>
        </authorList>
    </citation>
    <scope>NUCLEOTIDE SEQUENCE [LARGE SCALE GENOMIC DNA]</scope>
    <source>
        <strain evidence="1">EP-1</strain>
        <tissue evidence="1">Whole</tissue>
    </source>
</reference>
<sequence length="255" mass="29460">MTAFLNLIVSYEKMTAMSQGRLMIYEELLSILTDISTRHTRCFHHPLLSAIKTNFTYECDIQIHLLRSQLDMQLWRFLPSLISLHDANSKLNNWHSFVQARETKKYGFGANFLKASPLPILYQWLWQAKAAFVSKFSLYFHETLAVQSSHADMKGFTSRQACDYVSKIQSFVRKSDASCVCLVFEAAGVEDYRGAGYHHPGELAQAPKGLESYPAIFCYPPTRPRDKWPSIVMRVSDRSNEQELMDRVIHFFDQQ</sequence>
<dbReference type="EMBL" id="JAXCGZ010004535">
    <property type="protein sequence ID" value="KAK7081690.1"/>
    <property type="molecule type" value="Genomic_DNA"/>
</dbReference>
<dbReference type="Gene3D" id="1.10.3450.30">
    <property type="match status" value="1"/>
</dbReference>
<dbReference type="PANTHER" id="PTHR31581:SF1">
    <property type="entry name" value="KICSTOR SUBUNIT 2"/>
    <property type="match status" value="1"/>
</dbReference>
<gene>
    <name evidence="1" type="ORF">SK128_000827</name>
</gene>
<dbReference type="GO" id="GO:0042149">
    <property type="term" value="P:cellular response to glucose starvation"/>
    <property type="evidence" value="ECO:0007669"/>
    <property type="project" value="TreeGrafter"/>
</dbReference>
<keyword evidence="2" id="KW-1185">Reference proteome</keyword>
<accession>A0AAN8XC14</accession>
<comment type="caution">
    <text evidence="1">The sequence shown here is derived from an EMBL/GenBank/DDBJ whole genome shotgun (WGS) entry which is preliminary data.</text>
</comment>
<dbReference type="GO" id="GO:1904262">
    <property type="term" value="P:negative regulation of TORC1 signaling"/>
    <property type="evidence" value="ECO:0007669"/>
    <property type="project" value="TreeGrafter"/>
</dbReference>
<dbReference type="GO" id="GO:0061462">
    <property type="term" value="P:protein localization to lysosome"/>
    <property type="evidence" value="ECO:0007669"/>
    <property type="project" value="TreeGrafter"/>
</dbReference>
<dbReference type="InterPro" id="IPR018544">
    <property type="entry name" value="KICS_2"/>
</dbReference>
<dbReference type="AlphaFoldDB" id="A0AAN8XC14"/>
<dbReference type="Pfam" id="PF09404">
    <property type="entry name" value="C12orf66_like"/>
    <property type="match status" value="1"/>
</dbReference>
<organism evidence="1 2">
    <name type="scientific">Halocaridina rubra</name>
    <name type="common">Hawaiian red shrimp</name>
    <dbReference type="NCBI Taxonomy" id="373956"/>
    <lineage>
        <taxon>Eukaryota</taxon>
        <taxon>Metazoa</taxon>
        <taxon>Ecdysozoa</taxon>
        <taxon>Arthropoda</taxon>
        <taxon>Crustacea</taxon>
        <taxon>Multicrustacea</taxon>
        <taxon>Malacostraca</taxon>
        <taxon>Eumalacostraca</taxon>
        <taxon>Eucarida</taxon>
        <taxon>Decapoda</taxon>
        <taxon>Pleocyemata</taxon>
        <taxon>Caridea</taxon>
        <taxon>Atyoidea</taxon>
        <taxon>Atyidae</taxon>
        <taxon>Halocaridina</taxon>
    </lineage>
</organism>
<proteinExistence type="predicted"/>
<dbReference type="InterPro" id="IPR038060">
    <property type="entry name" value="C12orf66-like_central_sf"/>
</dbReference>
<dbReference type="GO" id="GO:0034198">
    <property type="term" value="P:cellular response to amino acid starvation"/>
    <property type="evidence" value="ECO:0007669"/>
    <property type="project" value="TreeGrafter"/>
</dbReference>
<evidence type="ECO:0000313" key="1">
    <source>
        <dbReference type="EMBL" id="KAK7081690.1"/>
    </source>
</evidence>